<accession>A0A9P5NPF4</accession>
<comment type="caution">
    <text evidence="1">The sequence shown here is derived from an EMBL/GenBank/DDBJ whole genome shotgun (WGS) entry which is preliminary data.</text>
</comment>
<proteinExistence type="predicted"/>
<organism evidence="1 2">
    <name type="scientific">Gymnopilus junonius</name>
    <name type="common">Spectacular rustgill mushroom</name>
    <name type="synonym">Gymnopilus spectabilis subsp. junonius</name>
    <dbReference type="NCBI Taxonomy" id="109634"/>
    <lineage>
        <taxon>Eukaryota</taxon>
        <taxon>Fungi</taxon>
        <taxon>Dikarya</taxon>
        <taxon>Basidiomycota</taxon>
        <taxon>Agaricomycotina</taxon>
        <taxon>Agaricomycetes</taxon>
        <taxon>Agaricomycetidae</taxon>
        <taxon>Agaricales</taxon>
        <taxon>Agaricineae</taxon>
        <taxon>Hymenogastraceae</taxon>
        <taxon>Gymnopilus</taxon>
    </lineage>
</organism>
<evidence type="ECO:0000313" key="1">
    <source>
        <dbReference type="EMBL" id="KAF8899492.1"/>
    </source>
</evidence>
<sequence>MPLESALQPHAISVSAAFELLTTTLRNPSRVDACARRMSVAADRIDQALEARTLLSEKIKFAKSRPDFLRAGIKFLTLNQTKKDWESMIDHLAQCRCSTLQSRRILHYPNGLRPDERLDVQDRIPIFDVVSTVSKCIILALSNLTQDKFHSGTTSSGKKIWPQSPEDLLPYGPNATLAGFVLWLNDPPEGVVIFKLAVRLALFYSPFSEKVFDAELVAGKAVLHLAVATVFYGKGDPSPRARLCRFTQPVLAVLQFFEDLTICDISAFFHVFIGGHQWVKKVFEPVRDILRTMPEEWNKTLRILGYIIGASQASFDEDGIISINVGSAADVRIIQDYPNDEGVEYLSRIIVEARSMGCWNVTCTSALGRGQLRVCRKCDLLRFCNEEASGLRSFTELTDRHFDF</sequence>
<reference evidence="1" key="1">
    <citation type="submission" date="2020-11" db="EMBL/GenBank/DDBJ databases">
        <authorList>
            <consortium name="DOE Joint Genome Institute"/>
            <person name="Ahrendt S."/>
            <person name="Riley R."/>
            <person name="Andreopoulos W."/>
            <person name="LaButti K."/>
            <person name="Pangilinan J."/>
            <person name="Ruiz-duenas F.J."/>
            <person name="Barrasa J.M."/>
            <person name="Sanchez-Garcia M."/>
            <person name="Camarero S."/>
            <person name="Miyauchi S."/>
            <person name="Serrano A."/>
            <person name="Linde D."/>
            <person name="Babiker R."/>
            <person name="Drula E."/>
            <person name="Ayuso-Fernandez I."/>
            <person name="Pacheco R."/>
            <person name="Padilla G."/>
            <person name="Ferreira P."/>
            <person name="Barriuso J."/>
            <person name="Kellner H."/>
            <person name="Castanera R."/>
            <person name="Alfaro M."/>
            <person name="Ramirez L."/>
            <person name="Pisabarro A.G."/>
            <person name="Kuo A."/>
            <person name="Tritt A."/>
            <person name="Lipzen A."/>
            <person name="He G."/>
            <person name="Yan M."/>
            <person name="Ng V."/>
            <person name="Cullen D."/>
            <person name="Martin F."/>
            <person name="Rosso M.-N."/>
            <person name="Henrissat B."/>
            <person name="Hibbett D."/>
            <person name="Martinez A.T."/>
            <person name="Grigoriev I.V."/>
        </authorList>
    </citation>
    <scope>NUCLEOTIDE SEQUENCE</scope>
    <source>
        <strain evidence="1">AH 44721</strain>
    </source>
</reference>
<protein>
    <submittedName>
        <fullName evidence="1">Uncharacterized protein</fullName>
    </submittedName>
</protein>
<keyword evidence="2" id="KW-1185">Reference proteome</keyword>
<gene>
    <name evidence="1" type="ORF">CPB84DRAFT_1142075</name>
</gene>
<dbReference type="EMBL" id="JADNYJ010000053">
    <property type="protein sequence ID" value="KAF8899492.1"/>
    <property type="molecule type" value="Genomic_DNA"/>
</dbReference>
<dbReference type="Proteomes" id="UP000724874">
    <property type="component" value="Unassembled WGS sequence"/>
</dbReference>
<dbReference type="AlphaFoldDB" id="A0A9P5NPF4"/>
<dbReference type="OrthoDB" id="3270372at2759"/>
<evidence type="ECO:0000313" key="2">
    <source>
        <dbReference type="Proteomes" id="UP000724874"/>
    </source>
</evidence>
<name>A0A9P5NPF4_GYMJU</name>